<dbReference type="Proteomes" id="UP001596074">
    <property type="component" value="Unassembled WGS sequence"/>
</dbReference>
<dbReference type="InterPro" id="IPR050267">
    <property type="entry name" value="Anti-sigma-factor_SerPK"/>
</dbReference>
<organism evidence="4 5">
    <name type="scientific">Actinomadura rugatobispora</name>
    <dbReference type="NCBI Taxonomy" id="1994"/>
    <lineage>
        <taxon>Bacteria</taxon>
        <taxon>Bacillati</taxon>
        <taxon>Actinomycetota</taxon>
        <taxon>Actinomycetes</taxon>
        <taxon>Streptosporangiales</taxon>
        <taxon>Thermomonosporaceae</taxon>
        <taxon>Actinomadura</taxon>
    </lineage>
</organism>
<feature type="repeat" description="ANK" evidence="2">
    <location>
        <begin position="207"/>
        <end position="239"/>
    </location>
</feature>
<evidence type="ECO:0000256" key="1">
    <source>
        <dbReference type="ARBA" id="ARBA00022527"/>
    </source>
</evidence>
<keyword evidence="1" id="KW-0808">Transferase</keyword>
<feature type="domain" description="Histidine kinase/HSP90-like ATPase" evidence="3">
    <location>
        <begin position="9"/>
        <end position="130"/>
    </location>
</feature>
<keyword evidence="4" id="KW-0067">ATP-binding</keyword>
<dbReference type="SUPFAM" id="SSF48403">
    <property type="entry name" value="Ankyrin repeat"/>
    <property type="match status" value="1"/>
</dbReference>
<evidence type="ECO:0000313" key="4">
    <source>
        <dbReference type="EMBL" id="MFC5748012.1"/>
    </source>
</evidence>
<name>A0ABW0ZZ86_9ACTN</name>
<evidence type="ECO:0000256" key="2">
    <source>
        <dbReference type="PROSITE-ProRule" id="PRU00023"/>
    </source>
</evidence>
<evidence type="ECO:0000313" key="5">
    <source>
        <dbReference type="Proteomes" id="UP001596074"/>
    </source>
</evidence>
<dbReference type="SMART" id="SM00248">
    <property type="entry name" value="ANK"/>
    <property type="match status" value="2"/>
</dbReference>
<dbReference type="SUPFAM" id="SSF55874">
    <property type="entry name" value="ATPase domain of HSP90 chaperone/DNA topoisomerase II/histidine kinase"/>
    <property type="match status" value="1"/>
</dbReference>
<gene>
    <name evidence="4" type="ORF">ACFPZN_20475</name>
</gene>
<dbReference type="EMBL" id="JBHSON010000027">
    <property type="protein sequence ID" value="MFC5748012.1"/>
    <property type="molecule type" value="Genomic_DNA"/>
</dbReference>
<protein>
    <submittedName>
        <fullName evidence="4">ATP-binding protein</fullName>
    </submittedName>
</protein>
<keyword evidence="4" id="KW-0547">Nucleotide-binding</keyword>
<dbReference type="Pfam" id="PF13581">
    <property type="entry name" value="HATPase_c_2"/>
    <property type="match status" value="1"/>
</dbReference>
<reference evidence="5" key="1">
    <citation type="journal article" date="2019" name="Int. J. Syst. Evol. Microbiol.">
        <title>The Global Catalogue of Microorganisms (GCM) 10K type strain sequencing project: providing services to taxonomists for standard genome sequencing and annotation.</title>
        <authorList>
            <consortium name="The Broad Institute Genomics Platform"/>
            <consortium name="The Broad Institute Genome Sequencing Center for Infectious Disease"/>
            <person name="Wu L."/>
            <person name="Ma J."/>
        </authorList>
    </citation>
    <scope>NUCLEOTIDE SEQUENCE [LARGE SCALE GENOMIC DNA]</scope>
    <source>
        <strain evidence="5">KCTC 42087</strain>
    </source>
</reference>
<dbReference type="Gene3D" id="1.25.40.20">
    <property type="entry name" value="Ankyrin repeat-containing domain"/>
    <property type="match status" value="1"/>
</dbReference>
<keyword evidence="1" id="KW-0723">Serine/threonine-protein kinase</keyword>
<dbReference type="InterPro" id="IPR002110">
    <property type="entry name" value="Ankyrin_rpt"/>
</dbReference>
<keyword evidence="1" id="KW-0418">Kinase</keyword>
<keyword evidence="2" id="KW-0040">ANK repeat</keyword>
<dbReference type="GO" id="GO:0005524">
    <property type="term" value="F:ATP binding"/>
    <property type="evidence" value="ECO:0007669"/>
    <property type="project" value="UniProtKB-KW"/>
</dbReference>
<dbReference type="CDD" id="cd16936">
    <property type="entry name" value="HATPase_RsbW-like"/>
    <property type="match status" value="1"/>
</dbReference>
<dbReference type="InterPro" id="IPR036890">
    <property type="entry name" value="HATPase_C_sf"/>
</dbReference>
<comment type="caution">
    <text evidence="4">The sequence shown here is derived from an EMBL/GenBank/DDBJ whole genome shotgun (WGS) entry which is preliminary data.</text>
</comment>
<dbReference type="PANTHER" id="PTHR35526:SF3">
    <property type="entry name" value="ANTI-SIGMA-F FACTOR RSBW"/>
    <property type="match status" value="1"/>
</dbReference>
<dbReference type="Pfam" id="PF12796">
    <property type="entry name" value="Ank_2"/>
    <property type="match status" value="1"/>
</dbReference>
<dbReference type="RefSeq" id="WP_378283646.1">
    <property type="nucleotide sequence ID" value="NZ_JBHSON010000027.1"/>
</dbReference>
<dbReference type="InterPro" id="IPR003594">
    <property type="entry name" value="HATPase_dom"/>
</dbReference>
<keyword evidence="5" id="KW-1185">Reference proteome</keyword>
<accession>A0ABW0ZZ86</accession>
<dbReference type="InterPro" id="IPR036770">
    <property type="entry name" value="Ankyrin_rpt-contain_sf"/>
</dbReference>
<evidence type="ECO:0000259" key="3">
    <source>
        <dbReference type="Pfam" id="PF13581"/>
    </source>
</evidence>
<dbReference type="PROSITE" id="PS50088">
    <property type="entry name" value="ANK_REPEAT"/>
    <property type="match status" value="1"/>
</dbReference>
<dbReference type="Gene3D" id="3.30.565.10">
    <property type="entry name" value="Histidine kinase-like ATPase, C-terminal domain"/>
    <property type="match status" value="1"/>
</dbReference>
<proteinExistence type="predicted"/>
<sequence>MEINFDLRFPRDAASVPAIRRLLDASLDVLGVEEPIRGDIGLMLTEACANVVQHARAGDAYTVRVLIVDERCVIKVIDHGRGFDPARLAPGHPVAPDPTAEHGRGMLIMETLADEVRLHSYPEHGALVSLEKKLHYGGDTLGRRLADSAWANGHTPPPGSRVRLMNEADPELQEFATRLFDLARQGQTEQLVAYVEAGVPANLCNDKGDTLLMLAAYHGHADTVRALAARGADPDRENDRGQRPLSGAVFKKEPAVVRALLDAGADPRAGTPSAYDTAQMFGQAEFVVWFDERAAPSS</sequence>
<dbReference type="PROSITE" id="PS50297">
    <property type="entry name" value="ANK_REP_REGION"/>
    <property type="match status" value="1"/>
</dbReference>
<dbReference type="PANTHER" id="PTHR35526">
    <property type="entry name" value="ANTI-SIGMA-F FACTOR RSBW-RELATED"/>
    <property type="match status" value="1"/>
</dbReference>